<protein>
    <submittedName>
        <fullName evidence="1">Uncharacterized protein</fullName>
    </submittedName>
</protein>
<dbReference type="EMBL" id="JANJYI010000004">
    <property type="protein sequence ID" value="KAK2652784.1"/>
    <property type="molecule type" value="Genomic_DNA"/>
</dbReference>
<gene>
    <name evidence="1" type="ORF">Ddye_012640</name>
</gene>
<evidence type="ECO:0000313" key="1">
    <source>
        <dbReference type="EMBL" id="KAK2652784.1"/>
    </source>
</evidence>
<reference evidence="1" key="1">
    <citation type="journal article" date="2023" name="Plant J.">
        <title>Genome sequences and population genomics provide insights into the demographic history, inbreeding, and mutation load of two 'living fossil' tree species of Dipteronia.</title>
        <authorList>
            <person name="Feng Y."/>
            <person name="Comes H.P."/>
            <person name="Chen J."/>
            <person name="Zhu S."/>
            <person name="Lu R."/>
            <person name="Zhang X."/>
            <person name="Li P."/>
            <person name="Qiu J."/>
            <person name="Olsen K.M."/>
            <person name="Qiu Y."/>
        </authorList>
    </citation>
    <scope>NUCLEOTIDE SEQUENCE</scope>
    <source>
        <strain evidence="1">KIB01</strain>
    </source>
</reference>
<organism evidence="1 2">
    <name type="scientific">Dipteronia dyeriana</name>
    <dbReference type="NCBI Taxonomy" id="168575"/>
    <lineage>
        <taxon>Eukaryota</taxon>
        <taxon>Viridiplantae</taxon>
        <taxon>Streptophyta</taxon>
        <taxon>Embryophyta</taxon>
        <taxon>Tracheophyta</taxon>
        <taxon>Spermatophyta</taxon>
        <taxon>Magnoliopsida</taxon>
        <taxon>eudicotyledons</taxon>
        <taxon>Gunneridae</taxon>
        <taxon>Pentapetalae</taxon>
        <taxon>rosids</taxon>
        <taxon>malvids</taxon>
        <taxon>Sapindales</taxon>
        <taxon>Sapindaceae</taxon>
        <taxon>Hippocastanoideae</taxon>
        <taxon>Acereae</taxon>
        <taxon>Dipteronia</taxon>
    </lineage>
</organism>
<sequence>MRLMDNSSPFYLICFCDLARTLNSEKTARYQSAYLEDQLDIESKTQLDHLFVSTNVGQKLLPVSAKDVLKKHKPEMYSVDGYEAKNLRGEPLKRSEDALRGIYNHLTSNSFSTAQKERQTTL</sequence>
<proteinExistence type="predicted"/>
<accession>A0AAD9X4T1</accession>
<keyword evidence="2" id="KW-1185">Reference proteome</keyword>
<name>A0AAD9X4T1_9ROSI</name>
<dbReference type="AlphaFoldDB" id="A0AAD9X4T1"/>
<evidence type="ECO:0000313" key="2">
    <source>
        <dbReference type="Proteomes" id="UP001280121"/>
    </source>
</evidence>
<comment type="caution">
    <text evidence="1">The sequence shown here is derived from an EMBL/GenBank/DDBJ whole genome shotgun (WGS) entry which is preliminary data.</text>
</comment>
<dbReference type="Proteomes" id="UP001280121">
    <property type="component" value="Unassembled WGS sequence"/>
</dbReference>